<evidence type="ECO:0000256" key="6">
    <source>
        <dbReference type="ARBA" id="ARBA00022692"/>
    </source>
</evidence>
<proteinExistence type="inferred from homology"/>
<feature type="transmembrane region" description="Helical" evidence="11">
    <location>
        <begin position="173"/>
        <end position="194"/>
    </location>
</feature>
<evidence type="ECO:0000256" key="2">
    <source>
        <dbReference type="ARBA" id="ARBA00007379"/>
    </source>
</evidence>
<dbReference type="InterPro" id="IPR040690">
    <property type="entry name" value="FtsX_ECD"/>
</dbReference>
<keyword evidence="6 11" id="KW-0812">Transmembrane</keyword>
<feature type="transmembrane region" description="Helical" evidence="11">
    <location>
        <begin position="269"/>
        <end position="294"/>
    </location>
</feature>
<dbReference type="PIRSF" id="PIRSF003097">
    <property type="entry name" value="FtsX"/>
    <property type="match status" value="1"/>
</dbReference>
<reference evidence="14 15" key="1">
    <citation type="submission" date="2016-11" db="EMBL/GenBank/DDBJ databases">
        <authorList>
            <person name="Manzoor S."/>
        </authorList>
    </citation>
    <scope>NUCLEOTIDE SEQUENCE [LARGE SCALE GENOMIC DNA]</scope>
    <source>
        <strain evidence="14">Clostridium ultunense strain Esp</strain>
    </source>
</reference>
<comment type="function">
    <text evidence="10">Part of the ABC transporter FtsEX involved in asymmetric cellular division facilitating the initiation of sporulation.</text>
</comment>
<keyword evidence="7 11" id="KW-1133">Transmembrane helix</keyword>
<dbReference type="Pfam" id="PF18075">
    <property type="entry name" value="FtsX_ECD"/>
    <property type="match status" value="1"/>
</dbReference>
<dbReference type="PANTHER" id="PTHR47755">
    <property type="entry name" value="CELL DIVISION PROTEIN FTSX"/>
    <property type="match status" value="1"/>
</dbReference>
<dbReference type="NCBIfam" id="NF038347">
    <property type="entry name" value="FtsX_Gpos"/>
    <property type="match status" value="1"/>
</dbReference>
<dbReference type="EMBL" id="LT669839">
    <property type="protein sequence ID" value="SHD75604.1"/>
    <property type="molecule type" value="Genomic_DNA"/>
</dbReference>
<accession>M1ZFD4</accession>
<evidence type="ECO:0000259" key="13">
    <source>
        <dbReference type="Pfam" id="PF18075"/>
    </source>
</evidence>
<keyword evidence="8 10" id="KW-0472">Membrane</keyword>
<dbReference type="HOGENOM" id="CLU_073546_2_1_9"/>
<feature type="domain" description="ABC3 transporter permease C-terminal" evidence="12">
    <location>
        <begin position="177"/>
        <end position="296"/>
    </location>
</feature>
<name>M1ZFD4_9FIRM</name>
<evidence type="ECO:0000256" key="11">
    <source>
        <dbReference type="SAM" id="Phobius"/>
    </source>
</evidence>
<comment type="subcellular location">
    <subcellularLocation>
        <location evidence="1">Cell membrane</location>
        <topology evidence="1">Multi-pass membrane protein</topology>
    </subcellularLocation>
</comment>
<keyword evidence="4 10" id="KW-1003">Cell membrane</keyword>
<evidence type="ECO:0000256" key="5">
    <source>
        <dbReference type="ARBA" id="ARBA00022618"/>
    </source>
</evidence>
<evidence type="ECO:0000256" key="9">
    <source>
        <dbReference type="ARBA" id="ARBA00023306"/>
    </source>
</evidence>
<evidence type="ECO:0000313" key="15">
    <source>
        <dbReference type="Proteomes" id="UP000245423"/>
    </source>
</evidence>
<protein>
    <recommendedName>
        <fullName evidence="3 10">Cell division protein FtsX</fullName>
    </recommendedName>
</protein>
<comment type="similarity">
    <text evidence="2 10">Belongs to the ABC-4 integral membrane protein family. FtsX subfamily.</text>
</comment>
<evidence type="ECO:0000256" key="4">
    <source>
        <dbReference type="ARBA" id="ARBA00022475"/>
    </source>
</evidence>
<evidence type="ECO:0000313" key="14">
    <source>
        <dbReference type="EMBL" id="SHD75604.1"/>
    </source>
</evidence>
<dbReference type="InterPro" id="IPR058204">
    <property type="entry name" value="FtsX_firmicutes-type"/>
</dbReference>
<feature type="transmembrane region" description="Helical" evidence="11">
    <location>
        <begin position="27"/>
        <end position="50"/>
    </location>
</feature>
<dbReference type="Gene3D" id="3.30.70.3040">
    <property type="match status" value="1"/>
</dbReference>
<keyword evidence="15" id="KW-1185">Reference proteome</keyword>
<dbReference type="Pfam" id="PF02687">
    <property type="entry name" value="FtsX"/>
    <property type="match status" value="1"/>
</dbReference>
<evidence type="ECO:0000256" key="1">
    <source>
        <dbReference type="ARBA" id="ARBA00004651"/>
    </source>
</evidence>
<dbReference type="InterPro" id="IPR003838">
    <property type="entry name" value="ABC3_permease_C"/>
</dbReference>
<dbReference type="InterPro" id="IPR004513">
    <property type="entry name" value="FtsX"/>
</dbReference>
<sequence length="300" mass="33486">MSMSFRILKNIIKQGFQGMWRNRGMGLASVGSITAVLVILGLVLIMILSINNVVIDTKNKFDEVQIFLEDEISNEQLNRVENEAKNTKGVLSVIFQSKEQALEIMKEEWEEDAYLLEGLESNPLPNTIIVQLEDIEYADSVVDKVKDLQGIEEIKYNKDIIEKLVLFANYVRGGGLVIVAILVFVSVFIISNTIKITVTARRREIDIMKYVGATNGYIRGPFIIEGLLFGLIGAIISILIVNYGYGYFFNRVSDKLYVLFTVYLVPPTALIKDVSIMFISIGAGIGALGSLVSLKRFLNA</sequence>
<keyword evidence="5 10" id="KW-0132">Cell division</keyword>
<evidence type="ECO:0000256" key="3">
    <source>
        <dbReference type="ARBA" id="ARBA00021907"/>
    </source>
</evidence>
<feature type="domain" description="FtsX extracellular" evidence="13">
    <location>
        <begin position="63"/>
        <end position="154"/>
    </location>
</feature>
<dbReference type="Proteomes" id="UP000245423">
    <property type="component" value="Chromosome 1"/>
</dbReference>
<gene>
    <name evidence="14" type="ORF">CUESP1_0205</name>
</gene>
<dbReference type="PANTHER" id="PTHR47755:SF1">
    <property type="entry name" value="CELL DIVISION PROTEIN FTSX"/>
    <property type="match status" value="1"/>
</dbReference>
<dbReference type="GO" id="GO:0051301">
    <property type="term" value="P:cell division"/>
    <property type="evidence" value="ECO:0007669"/>
    <property type="project" value="UniProtKB-KW"/>
</dbReference>
<evidence type="ECO:0000256" key="8">
    <source>
        <dbReference type="ARBA" id="ARBA00023136"/>
    </source>
</evidence>
<organism evidence="14 15">
    <name type="scientific">[Clostridium] ultunense Esp</name>
    <dbReference type="NCBI Taxonomy" id="1288971"/>
    <lineage>
        <taxon>Bacteria</taxon>
        <taxon>Bacillati</taxon>
        <taxon>Bacillota</taxon>
        <taxon>Tissierellia</taxon>
        <taxon>Tissierellales</taxon>
        <taxon>Tepidimicrobiaceae</taxon>
        <taxon>Schnuerera</taxon>
    </lineage>
</organism>
<feature type="transmembrane region" description="Helical" evidence="11">
    <location>
        <begin position="227"/>
        <end position="249"/>
    </location>
</feature>
<dbReference type="AlphaFoldDB" id="M1ZFD4"/>
<dbReference type="GO" id="GO:0005886">
    <property type="term" value="C:plasma membrane"/>
    <property type="evidence" value="ECO:0007669"/>
    <property type="project" value="UniProtKB-SubCell"/>
</dbReference>
<evidence type="ECO:0000259" key="12">
    <source>
        <dbReference type="Pfam" id="PF02687"/>
    </source>
</evidence>
<evidence type="ECO:0000256" key="7">
    <source>
        <dbReference type="ARBA" id="ARBA00022989"/>
    </source>
</evidence>
<evidence type="ECO:0000256" key="10">
    <source>
        <dbReference type="PIRNR" id="PIRNR003097"/>
    </source>
</evidence>
<keyword evidence="9 10" id="KW-0131">Cell cycle</keyword>